<keyword evidence="3" id="KW-1185">Reference proteome</keyword>
<dbReference type="Proteomes" id="UP001597601">
    <property type="component" value="Unassembled WGS sequence"/>
</dbReference>
<evidence type="ECO:0000313" key="2">
    <source>
        <dbReference type="EMBL" id="MFD2866452.1"/>
    </source>
</evidence>
<gene>
    <name evidence="2" type="ORF">ACFSYC_17280</name>
</gene>
<organism evidence="2 3">
    <name type="scientific">Mucilaginibacter antarcticus</name>
    <dbReference type="NCBI Taxonomy" id="1855725"/>
    <lineage>
        <taxon>Bacteria</taxon>
        <taxon>Pseudomonadati</taxon>
        <taxon>Bacteroidota</taxon>
        <taxon>Sphingobacteriia</taxon>
        <taxon>Sphingobacteriales</taxon>
        <taxon>Sphingobacteriaceae</taxon>
        <taxon>Mucilaginibacter</taxon>
    </lineage>
</organism>
<evidence type="ECO:0008006" key="4">
    <source>
        <dbReference type="Google" id="ProtNLM"/>
    </source>
</evidence>
<accession>A0ABW5XT35</accession>
<proteinExistence type="predicted"/>
<dbReference type="RefSeq" id="WP_377130094.1">
    <property type="nucleotide sequence ID" value="NZ_JBHUON010000026.1"/>
</dbReference>
<protein>
    <recommendedName>
        <fullName evidence="4">Pentapeptide MXKDX repeat protein</fullName>
    </recommendedName>
</protein>
<comment type="caution">
    <text evidence="2">The sequence shown here is derived from an EMBL/GenBank/DDBJ whole genome shotgun (WGS) entry which is preliminary data.</text>
</comment>
<evidence type="ECO:0000313" key="3">
    <source>
        <dbReference type="Proteomes" id="UP001597601"/>
    </source>
</evidence>
<name>A0ABW5XT35_9SPHI</name>
<dbReference type="EMBL" id="JBHUON010000026">
    <property type="protein sequence ID" value="MFD2866452.1"/>
    <property type="molecule type" value="Genomic_DNA"/>
</dbReference>
<feature type="signal peptide" evidence="1">
    <location>
        <begin position="1"/>
        <end position="20"/>
    </location>
</feature>
<sequence>MKKIITMVALAAISFGSVYAAPVQDRQDTTKSKLKIKDGKMKMKKKMGDTTKIKIKKDSV</sequence>
<keyword evidence="1" id="KW-0732">Signal</keyword>
<reference evidence="3" key="1">
    <citation type="journal article" date="2019" name="Int. J. Syst. Evol. Microbiol.">
        <title>The Global Catalogue of Microorganisms (GCM) 10K type strain sequencing project: providing services to taxonomists for standard genome sequencing and annotation.</title>
        <authorList>
            <consortium name="The Broad Institute Genomics Platform"/>
            <consortium name="The Broad Institute Genome Sequencing Center for Infectious Disease"/>
            <person name="Wu L."/>
            <person name="Ma J."/>
        </authorList>
    </citation>
    <scope>NUCLEOTIDE SEQUENCE [LARGE SCALE GENOMIC DNA]</scope>
    <source>
        <strain evidence="3">KCTC 52232</strain>
    </source>
</reference>
<feature type="chain" id="PRO_5046048026" description="Pentapeptide MXKDX repeat protein" evidence="1">
    <location>
        <begin position="21"/>
        <end position="60"/>
    </location>
</feature>
<evidence type="ECO:0000256" key="1">
    <source>
        <dbReference type="SAM" id="SignalP"/>
    </source>
</evidence>